<keyword evidence="2" id="KW-0808">Transferase</keyword>
<evidence type="ECO:0000313" key="3">
    <source>
        <dbReference type="Proteomes" id="UP000476696"/>
    </source>
</evidence>
<dbReference type="Proteomes" id="UP000476696">
    <property type="component" value="Unassembled WGS sequence"/>
</dbReference>
<name>A0A6M2BBE6_9GAMM</name>
<comment type="caution">
    <text evidence="2">The sequence shown here is derived from an EMBL/GenBank/DDBJ whole genome shotgun (WGS) entry which is preliminary data.</text>
</comment>
<accession>A0A6M2BBE6</accession>
<dbReference type="RefSeq" id="WP_152324995.1">
    <property type="nucleotide sequence ID" value="NZ_JAADJS010000008.1"/>
</dbReference>
<dbReference type="Gene3D" id="3.90.1480.10">
    <property type="entry name" value="Alpha-2,3-sialyltransferase"/>
    <property type="match status" value="1"/>
</dbReference>
<dbReference type="AlphaFoldDB" id="A0A6M2BBE6"/>
<gene>
    <name evidence="2" type="ORF">GW579_22595</name>
</gene>
<proteinExistence type="predicted"/>
<dbReference type="EMBL" id="JAADJS010000008">
    <property type="protein sequence ID" value="NGX89871.1"/>
    <property type="molecule type" value="Genomic_DNA"/>
</dbReference>
<keyword evidence="3" id="KW-1185">Reference proteome</keyword>
<keyword evidence="1" id="KW-1133">Transmembrane helix</keyword>
<dbReference type="GO" id="GO:0016740">
    <property type="term" value="F:transferase activity"/>
    <property type="evidence" value="ECO:0007669"/>
    <property type="project" value="UniProtKB-KW"/>
</dbReference>
<feature type="transmembrane region" description="Helical" evidence="1">
    <location>
        <begin position="209"/>
        <end position="230"/>
    </location>
</feature>
<reference evidence="2 3" key="1">
    <citation type="submission" date="2020-03" db="EMBL/GenBank/DDBJ databases">
        <title>Rahnella aceri sp. nov., isoated from traditional Jeju Makgeolli.</title>
        <authorList>
            <person name="Kim I.S."/>
            <person name="Jeon D."/>
        </authorList>
    </citation>
    <scope>NUCLEOTIDE SEQUENCE [LARGE SCALE GENOMIC DNA]</scope>
    <source>
        <strain evidence="2 3">Lac-M11</strain>
    </source>
</reference>
<organism evidence="2 3">
    <name type="scientific">Rahnella contaminans</name>
    <dbReference type="NCBI Taxonomy" id="2703882"/>
    <lineage>
        <taxon>Bacteria</taxon>
        <taxon>Pseudomonadati</taxon>
        <taxon>Pseudomonadota</taxon>
        <taxon>Gammaproteobacteria</taxon>
        <taxon>Enterobacterales</taxon>
        <taxon>Yersiniaceae</taxon>
        <taxon>Rahnella</taxon>
    </lineage>
</organism>
<protein>
    <submittedName>
        <fullName evidence="2">Sugar glycosyltransferase</fullName>
    </submittedName>
</protein>
<keyword evidence="1" id="KW-0812">Transmembrane</keyword>
<evidence type="ECO:0000256" key="1">
    <source>
        <dbReference type="SAM" id="Phobius"/>
    </source>
</evidence>
<evidence type="ECO:0000313" key="2">
    <source>
        <dbReference type="EMBL" id="NGX89871.1"/>
    </source>
</evidence>
<sequence>MGSFFKQIYRYTHPRSYRHNENLWPYMKIGRARSGEITKLEYRGQYVPIADLSSLKGKFSGPVMLTATGPSVKEIDFTQPPLPIPAFGVNGAWSLSQFFEFSFYVIVDMGFFDKKPEIVANIIAARNLTLFTTAHGIARIVDRFGLKNIQCTLALIEDAACRIYQPALKPHELKGFYVVKESSAEFAPDRADIGFSTDIRQGIFDAGTVIYWALQISLYLGFTELFIAGLDMNNFDKPRFYESQSDMQPTNLKGIFTNLVLPAFQHASLLLKDKKIRVVNLSVNSAIPDYIFEKVSYNDAFFKKN</sequence>
<keyword evidence="1" id="KW-0472">Membrane</keyword>